<name>A0A2T2WMX4_9FIRM</name>
<dbReference type="Pfam" id="PF00403">
    <property type="entry name" value="HMA"/>
    <property type="match status" value="1"/>
</dbReference>
<gene>
    <name evidence="2" type="ORF">C7B45_02110</name>
</gene>
<feature type="domain" description="HMA" evidence="1">
    <location>
        <begin position="22"/>
        <end position="63"/>
    </location>
</feature>
<comment type="caution">
    <text evidence="2">The sequence shown here is derived from an EMBL/GenBank/DDBJ whole genome shotgun (WGS) entry which is preliminary data.</text>
</comment>
<dbReference type="EMBL" id="PXYV01000004">
    <property type="protein sequence ID" value="PSR23588.1"/>
    <property type="molecule type" value="Genomic_DNA"/>
</dbReference>
<sequence>MAHIIFGIDPIPPFNQQNLEVALRMPGVHHAHADAKAHVVAVEFDPLVLTGAQLQRTIQGIGFRPFVLTESDTPHHQA</sequence>
<dbReference type="AlphaFoldDB" id="A0A2T2WMX4"/>
<dbReference type="InterPro" id="IPR006121">
    <property type="entry name" value="HMA_dom"/>
</dbReference>
<evidence type="ECO:0000313" key="3">
    <source>
        <dbReference type="Proteomes" id="UP000241848"/>
    </source>
</evidence>
<dbReference type="Gene3D" id="3.30.70.100">
    <property type="match status" value="1"/>
</dbReference>
<protein>
    <recommendedName>
        <fullName evidence="1">HMA domain-containing protein</fullName>
    </recommendedName>
</protein>
<organism evidence="2 3">
    <name type="scientific">Sulfobacillus acidophilus</name>
    <dbReference type="NCBI Taxonomy" id="53633"/>
    <lineage>
        <taxon>Bacteria</taxon>
        <taxon>Bacillati</taxon>
        <taxon>Bacillota</taxon>
        <taxon>Clostridia</taxon>
        <taxon>Eubacteriales</taxon>
        <taxon>Clostridiales Family XVII. Incertae Sedis</taxon>
        <taxon>Sulfobacillus</taxon>
    </lineage>
</organism>
<accession>A0A2T2WMX4</accession>
<dbReference type="InterPro" id="IPR036163">
    <property type="entry name" value="HMA_dom_sf"/>
</dbReference>
<evidence type="ECO:0000259" key="1">
    <source>
        <dbReference type="Pfam" id="PF00403"/>
    </source>
</evidence>
<dbReference type="SUPFAM" id="SSF55008">
    <property type="entry name" value="HMA, heavy metal-associated domain"/>
    <property type="match status" value="1"/>
</dbReference>
<dbReference type="GO" id="GO:0046872">
    <property type="term" value="F:metal ion binding"/>
    <property type="evidence" value="ECO:0007669"/>
    <property type="project" value="InterPro"/>
</dbReference>
<reference evidence="2 3" key="1">
    <citation type="journal article" date="2014" name="BMC Genomics">
        <title>Comparison of environmental and isolate Sulfobacillus genomes reveals diverse carbon, sulfur, nitrogen, and hydrogen metabolisms.</title>
        <authorList>
            <person name="Justice N.B."/>
            <person name="Norman A."/>
            <person name="Brown C.T."/>
            <person name="Singh A."/>
            <person name="Thomas B.C."/>
            <person name="Banfield J.F."/>
        </authorList>
    </citation>
    <scope>NUCLEOTIDE SEQUENCE [LARGE SCALE GENOMIC DNA]</scope>
    <source>
        <strain evidence="2">AMDSBA3</strain>
    </source>
</reference>
<dbReference type="Proteomes" id="UP000241848">
    <property type="component" value="Unassembled WGS sequence"/>
</dbReference>
<proteinExistence type="predicted"/>
<evidence type="ECO:0000313" key="2">
    <source>
        <dbReference type="EMBL" id="PSR23588.1"/>
    </source>
</evidence>